<keyword evidence="3" id="KW-1185">Reference proteome</keyword>
<dbReference type="PANTHER" id="PTHR21445:SF0">
    <property type="entry name" value="APURINIC-APYRIMIDINIC ENDONUCLEASE"/>
    <property type="match status" value="1"/>
</dbReference>
<dbReference type="GO" id="GO:0008270">
    <property type="term" value="F:zinc ion binding"/>
    <property type="evidence" value="ECO:0007669"/>
    <property type="project" value="InterPro"/>
</dbReference>
<dbReference type="STRING" id="28034.BFX07_13090"/>
<evidence type="ECO:0000313" key="3">
    <source>
        <dbReference type="Proteomes" id="UP000192660"/>
    </source>
</evidence>
<dbReference type="GO" id="GO:0008081">
    <property type="term" value="F:phosphoric diester hydrolase activity"/>
    <property type="evidence" value="ECO:0007669"/>
    <property type="project" value="TreeGrafter"/>
</dbReference>
<dbReference type="Gene3D" id="3.20.20.150">
    <property type="entry name" value="Divalent-metal-dependent TIM barrel enzymes"/>
    <property type="match status" value="1"/>
</dbReference>
<organism evidence="2 3">
    <name type="scientific">Sulfobacillus thermosulfidooxidans (strain DSM 9293 / VKM B-1269 / AT-1)</name>
    <dbReference type="NCBI Taxonomy" id="929705"/>
    <lineage>
        <taxon>Bacteria</taxon>
        <taxon>Bacillati</taxon>
        <taxon>Bacillota</taxon>
        <taxon>Clostridia</taxon>
        <taxon>Eubacteriales</taxon>
        <taxon>Clostridiales Family XVII. Incertae Sedis</taxon>
        <taxon>Sulfobacillus</taxon>
    </lineage>
</organism>
<sequence length="281" mass="31205">MIVLGGQLSTAKGLDYAIFHAAQYGLGTLQVFSRSPVGGQSKPLPKTGTVTGWLEQAHIRPFFVHAPYFVNPAATEPLMKNRARVVLSEEMIRVKRLHGDYLILHPGHQQETSIEESLDALSQTIRYILKKPGFVLIENAAGQGRELGASLDDLARLFAHLGRLRRVGFLLDTAHAMAFGYALTTADDVSRFFDQLDQKIGLKRLKGIHLNDNMYPIGTKRDRHAHLLTGQMHPEGLKKLLALANGQNWPIILETPGKDMVARHQDLEVIAQLTGHELKMS</sequence>
<dbReference type="PROSITE" id="PS51432">
    <property type="entry name" value="AP_NUCLEASE_F2_4"/>
    <property type="match status" value="1"/>
</dbReference>
<dbReference type="PANTHER" id="PTHR21445">
    <property type="entry name" value="ENDONUCLEASE IV ENDODEOXYRIBONUCLEASE IV"/>
    <property type="match status" value="1"/>
</dbReference>
<dbReference type="SMART" id="SM00518">
    <property type="entry name" value="AP2Ec"/>
    <property type="match status" value="1"/>
</dbReference>
<reference evidence="3" key="1">
    <citation type="submission" date="2017-04" db="EMBL/GenBank/DDBJ databases">
        <authorList>
            <person name="Varghese N."/>
            <person name="Submissions S."/>
        </authorList>
    </citation>
    <scope>NUCLEOTIDE SEQUENCE [LARGE SCALE GENOMIC DNA]</scope>
    <source>
        <strain evidence="3">DSM 9293</strain>
    </source>
</reference>
<dbReference type="RefSeq" id="WP_020373056.1">
    <property type="nucleotide sequence ID" value="NZ_FWWY01000001.1"/>
</dbReference>
<dbReference type="GO" id="GO:0003677">
    <property type="term" value="F:DNA binding"/>
    <property type="evidence" value="ECO:0007669"/>
    <property type="project" value="InterPro"/>
</dbReference>
<dbReference type="InterPro" id="IPR013022">
    <property type="entry name" value="Xyl_isomerase-like_TIM-brl"/>
</dbReference>
<evidence type="ECO:0000259" key="1">
    <source>
        <dbReference type="Pfam" id="PF01261"/>
    </source>
</evidence>
<dbReference type="InterPro" id="IPR001719">
    <property type="entry name" value="AP_endonuc_2"/>
</dbReference>
<dbReference type="NCBIfam" id="TIGR00587">
    <property type="entry name" value="nfo"/>
    <property type="match status" value="1"/>
</dbReference>
<dbReference type="OrthoDB" id="9805666at2"/>
<dbReference type="Pfam" id="PF01261">
    <property type="entry name" value="AP_endonuc_2"/>
    <property type="match status" value="1"/>
</dbReference>
<dbReference type="CDD" id="cd00019">
    <property type="entry name" value="AP2Ec"/>
    <property type="match status" value="1"/>
</dbReference>
<dbReference type="Proteomes" id="UP000192660">
    <property type="component" value="Unassembled WGS sequence"/>
</dbReference>
<accession>A0A1W1WKS4</accession>
<feature type="domain" description="Xylose isomerase-like TIM barrel" evidence="1">
    <location>
        <begin position="21"/>
        <end position="262"/>
    </location>
</feature>
<dbReference type="InterPro" id="IPR036237">
    <property type="entry name" value="Xyl_isomerase-like_sf"/>
</dbReference>
<dbReference type="GO" id="GO:0003906">
    <property type="term" value="F:DNA-(apurinic or apyrimidinic site) endonuclease activity"/>
    <property type="evidence" value="ECO:0007669"/>
    <property type="project" value="TreeGrafter"/>
</dbReference>
<dbReference type="AlphaFoldDB" id="A0A1W1WKS4"/>
<name>A0A1W1WKS4_SULTA</name>
<proteinExistence type="predicted"/>
<keyword evidence="2" id="KW-0378">Hydrolase</keyword>
<keyword evidence="2" id="KW-0255">Endonuclease</keyword>
<dbReference type="GO" id="GO:0006284">
    <property type="term" value="P:base-excision repair"/>
    <property type="evidence" value="ECO:0007669"/>
    <property type="project" value="TreeGrafter"/>
</dbReference>
<gene>
    <name evidence="2" type="ORF">SAMN00768000_2911</name>
</gene>
<dbReference type="SUPFAM" id="SSF51658">
    <property type="entry name" value="Xylose isomerase-like"/>
    <property type="match status" value="1"/>
</dbReference>
<dbReference type="EMBL" id="FWWY01000001">
    <property type="protein sequence ID" value="SMC06610.1"/>
    <property type="molecule type" value="Genomic_DNA"/>
</dbReference>
<protein>
    <submittedName>
        <fullName evidence="2">Endonuclease IV</fullName>
    </submittedName>
</protein>
<keyword evidence="2" id="KW-0540">Nuclease</keyword>
<evidence type="ECO:0000313" key="2">
    <source>
        <dbReference type="EMBL" id="SMC06610.1"/>
    </source>
</evidence>